<dbReference type="EC" id="2.1.1.113" evidence="4"/>
<keyword evidence="4" id="KW-0949">S-adenosyl-L-methionine</keyword>
<dbReference type="GO" id="GO:0003677">
    <property type="term" value="F:DNA binding"/>
    <property type="evidence" value="ECO:0007669"/>
    <property type="project" value="InterPro"/>
</dbReference>
<comment type="similarity">
    <text evidence="1 4">Belongs to the N(4)/N(6)-methyltransferase family.</text>
</comment>
<dbReference type="Gene3D" id="3.40.50.150">
    <property type="entry name" value="Vaccinia Virus protein VP39"/>
    <property type="match status" value="1"/>
</dbReference>
<sequence length="395" mass="45633">MTLKDRMKTVKLTELNPAPYNPNYMDKTQTKQLSQSIDTWGYLDPIIVNKRNMVVIGGHQRLTKLLKKGIIEEDVVFVDLDTPNEKALNLALNKIKGQFDETKLQTLIEDLELEGFDVELTGFQNSELESLFPEEKLPVIEDEYDPEEVEVEAKVQVGDIWILGRHRLLCGDATKEEDMQLLMNNNQADLIITDPPYNVNYTGATKDQLKIQNDNMDNKKFHEFLLQSYQVMYNAAAPGASIYVFHADTEAVNFRETFTQAGWKLAQCCIWAKQSFVMGRQDYHWQHEPILYGWKPTGTHKWYSDRKQSTLWQFQKPTKNLEHPTMKPIELISYPLQNSSKKSDIILDPFGGSGSTLIAAEQTQRTCHTMELDPHYCDVIINRWEEFTGDEAQRM</sequence>
<dbReference type="PRINTS" id="PR00508">
    <property type="entry name" value="S21N4MTFRASE"/>
</dbReference>
<keyword evidence="2 4" id="KW-0489">Methyltransferase</keyword>
<dbReference type="InterPro" id="IPR015840">
    <property type="entry name" value="DNA_MeTrfase_ParB"/>
</dbReference>
<evidence type="ECO:0000256" key="1">
    <source>
        <dbReference type="ARBA" id="ARBA00006594"/>
    </source>
</evidence>
<evidence type="ECO:0000256" key="4">
    <source>
        <dbReference type="RuleBase" id="RU362026"/>
    </source>
</evidence>
<name>A0A843AL61_METFO</name>
<keyword evidence="4" id="KW-0680">Restriction system</keyword>
<keyword evidence="3" id="KW-0808">Transferase</keyword>
<evidence type="ECO:0000259" key="5">
    <source>
        <dbReference type="SMART" id="SM00470"/>
    </source>
</evidence>
<dbReference type="Proteomes" id="UP000606900">
    <property type="component" value="Unassembled WGS sequence"/>
</dbReference>
<gene>
    <name evidence="6" type="ORF">ISP06_03615</name>
</gene>
<dbReference type="GO" id="GO:0032259">
    <property type="term" value="P:methylation"/>
    <property type="evidence" value="ECO:0007669"/>
    <property type="project" value="UniProtKB-KW"/>
</dbReference>
<feature type="domain" description="ParB-like N-terminal" evidence="5">
    <location>
        <begin position="8"/>
        <end position="94"/>
    </location>
</feature>
<dbReference type="Pfam" id="PF01555">
    <property type="entry name" value="N6_N4_Mtase"/>
    <property type="match status" value="1"/>
</dbReference>
<dbReference type="InterPro" id="IPR002052">
    <property type="entry name" value="DNA_methylase_N6_adenine_CS"/>
</dbReference>
<dbReference type="InterPro" id="IPR001091">
    <property type="entry name" value="RM_Methyltransferase"/>
</dbReference>
<evidence type="ECO:0000313" key="7">
    <source>
        <dbReference type="Proteomes" id="UP000606900"/>
    </source>
</evidence>
<comment type="caution">
    <text evidence="6">The sequence shown here is derived from an EMBL/GenBank/DDBJ whole genome shotgun (WGS) entry which is preliminary data.</text>
</comment>
<dbReference type="CDD" id="cd16401">
    <property type="entry name" value="ParB_N_like_MT"/>
    <property type="match status" value="1"/>
</dbReference>
<evidence type="ECO:0000256" key="2">
    <source>
        <dbReference type="ARBA" id="ARBA00022603"/>
    </source>
</evidence>
<reference evidence="6" key="1">
    <citation type="submission" date="2020-10" db="EMBL/GenBank/DDBJ databases">
        <title>Dehalococcoides mccartyi of a TCE/Cr reducing biochatode.</title>
        <authorList>
            <person name="Matturro B."/>
        </authorList>
    </citation>
    <scope>NUCLEOTIDE SEQUENCE</scope>
    <source>
        <strain evidence="6">Bin2</strain>
    </source>
</reference>
<proteinExistence type="inferred from homology"/>
<dbReference type="InterPro" id="IPR003115">
    <property type="entry name" value="ParB_N"/>
</dbReference>
<dbReference type="SMART" id="SM00470">
    <property type="entry name" value="ParB"/>
    <property type="match status" value="1"/>
</dbReference>
<dbReference type="GO" id="GO:0008170">
    <property type="term" value="F:N-methyltransferase activity"/>
    <property type="evidence" value="ECO:0007669"/>
    <property type="project" value="InterPro"/>
</dbReference>
<dbReference type="GO" id="GO:0015667">
    <property type="term" value="F:site-specific DNA-methyltransferase (cytosine-N4-specific) activity"/>
    <property type="evidence" value="ECO:0007669"/>
    <property type="project" value="UniProtKB-EC"/>
</dbReference>
<comment type="catalytic activity">
    <reaction evidence="4">
        <text>a 2'-deoxycytidine in DNA + S-adenosyl-L-methionine = an N(4)-methyl-2'-deoxycytidine in DNA + S-adenosyl-L-homocysteine + H(+)</text>
        <dbReference type="Rhea" id="RHEA:16857"/>
        <dbReference type="Rhea" id="RHEA-COMP:11369"/>
        <dbReference type="Rhea" id="RHEA-COMP:13674"/>
        <dbReference type="ChEBI" id="CHEBI:15378"/>
        <dbReference type="ChEBI" id="CHEBI:57856"/>
        <dbReference type="ChEBI" id="CHEBI:59789"/>
        <dbReference type="ChEBI" id="CHEBI:85452"/>
        <dbReference type="ChEBI" id="CHEBI:137933"/>
        <dbReference type="EC" id="2.1.1.113"/>
    </reaction>
</comment>
<evidence type="ECO:0000256" key="3">
    <source>
        <dbReference type="ARBA" id="ARBA00022679"/>
    </source>
</evidence>
<dbReference type="AlphaFoldDB" id="A0A843AL61"/>
<dbReference type="SUPFAM" id="SSF53335">
    <property type="entry name" value="S-adenosyl-L-methionine-dependent methyltransferases"/>
    <property type="match status" value="1"/>
</dbReference>
<dbReference type="Pfam" id="PF02195">
    <property type="entry name" value="ParB_N"/>
    <property type="match status" value="1"/>
</dbReference>
<dbReference type="GO" id="GO:0009307">
    <property type="term" value="P:DNA restriction-modification system"/>
    <property type="evidence" value="ECO:0007669"/>
    <property type="project" value="UniProtKB-KW"/>
</dbReference>
<dbReference type="RefSeq" id="WP_276698566.1">
    <property type="nucleotide sequence ID" value="NZ_JADIIL010000014.1"/>
</dbReference>
<dbReference type="EMBL" id="JADIIL010000014">
    <property type="protein sequence ID" value="MBF4474546.1"/>
    <property type="molecule type" value="Genomic_DNA"/>
</dbReference>
<dbReference type="InterPro" id="IPR036086">
    <property type="entry name" value="ParB/Sulfiredoxin_sf"/>
</dbReference>
<dbReference type="InterPro" id="IPR029063">
    <property type="entry name" value="SAM-dependent_MTases_sf"/>
</dbReference>
<dbReference type="InterPro" id="IPR002941">
    <property type="entry name" value="DNA_methylase_N4/N6"/>
</dbReference>
<accession>A0A843AL61</accession>
<dbReference type="PIRSF" id="PIRSF036758">
    <property type="entry name" value="Aden_M_ParB"/>
    <property type="match status" value="1"/>
</dbReference>
<dbReference type="Gene3D" id="3.90.1530.10">
    <property type="entry name" value="Conserved hypothetical protein from pyrococcus furiosus pfu- 392566-001, ParB domain"/>
    <property type="match status" value="1"/>
</dbReference>
<dbReference type="SUPFAM" id="SSF110849">
    <property type="entry name" value="ParB/Sulfiredoxin"/>
    <property type="match status" value="1"/>
</dbReference>
<organism evidence="6 7">
    <name type="scientific">Methanobacterium formicicum</name>
    <dbReference type="NCBI Taxonomy" id="2162"/>
    <lineage>
        <taxon>Archaea</taxon>
        <taxon>Methanobacteriati</taxon>
        <taxon>Methanobacteriota</taxon>
        <taxon>Methanomada group</taxon>
        <taxon>Methanobacteria</taxon>
        <taxon>Methanobacteriales</taxon>
        <taxon>Methanobacteriaceae</taxon>
        <taxon>Methanobacterium</taxon>
    </lineage>
</organism>
<dbReference type="PROSITE" id="PS00092">
    <property type="entry name" value="N6_MTASE"/>
    <property type="match status" value="1"/>
</dbReference>
<evidence type="ECO:0000313" key="6">
    <source>
        <dbReference type="EMBL" id="MBF4474546.1"/>
    </source>
</evidence>
<protein>
    <recommendedName>
        <fullName evidence="4">Type II methyltransferase</fullName>
        <ecNumber evidence="4">2.1.1.113</ecNumber>
    </recommendedName>
    <alternativeName>
        <fullName evidence="4">N-4 cytosine-specific methyltransferase</fullName>
    </alternativeName>
</protein>